<keyword evidence="1 2" id="KW-0238">DNA-binding</keyword>
<dbReference type="GO" id="GO:0003677">
    <property type="term" value="F:DNA binding"/>
    <property type="evidence" value="ECO:0007669"/>
    <property type="project" value="UniProtKB-UniRule"/>
</dbReference>
<dbReference type="PROSITE" id="PS50977">
    <property type="entry name" value="HTH_TETR_2"/>
    <property type="match status" value="1"/>
</dbReference>
<dbReference type="InterPro" id="IPR001647">
    <property type="entry name" value="HTH_TetR"/>
</dbReference>
<gene>
    <name evidence="4" type="ORF">GAK29_03948</name>
</gene>
<dbReference type="Proteomes" id="UP000490535">
    <property type="component" value="Unassembled WGS sequence"/>
</dbReference>
<evidence type="ECO:0000313" key="5">
    <source>
        <dbReference type="Proteomes" id="UP000490535"/>
    </source>
</evidence>
<evidence type="ECO:0000256" key="1">
    <source>
        <dbReference type="ARBA" id="ARBA00023125"/>
    </source>
</evidence>
<comment type="caution">
    <text evidence="4">The sequence shown here is derived from an EMBL/GenBank/DDBJ whole genome shotgun (WGS) entry which is preliminary data.</text>
</comment>
<accession>A0A833PAU8</accession>
<evidence type="ECO:0000256" key="2">
    <source>
        <dbReference type="PROSITE-ProRule" id="PRU00335"/>
    </source>
</evidence>
<dbReference type="Gene3D" id="1.10.357.10">
    <property type="entry name" value="Tetracycline Repressor, domain 2"/>
    <property type="match status" value="1"/>
</dbReference>
<dbReference type="Pfam" id="PF00440">
    <property type="entry name" value="TetR_N"/>
    <property type="match status" value="1"/>
</dbReference>
<name>A0A833PAU8_ACIBZ</name>
<evidence type="ECO:0000313" key="4">
    <source>
        <dbReference type="EMBL" id="KAF1019359.1"/>
    </source>
</evidence>
<dbReference type="SUPFAM" id="SSF46689">
    <property type="entry name" value="Homeodomain-like"/>
    <property type="match status" value="1"/>
</dbReference>
<evidence type="ECO:0000259" key="3">
    <source>
        <dbReference type="PROSITE" id="PS50977"/>
    </source>
</evidence>
<organism evidence="4 5">
    <name type="scientific">Acinetobacter bereziniae</name>
    <name type="common">Acinetobacter genomosp. 10</name>
    <dbReference type="NCBI Taxonomy" id="106648"/>
    <lineage>
        <taxon>Bacteria</taxon>
        <taxon>Pseudomonadati</taxon>
        <taxon>Pseudomonadota</taxon>
        <taxon>Gammaproteobacteria</taxon>
        <taxon>Moraxellales</taxon>
        <taxon>Moraxellaceae</taxon>
        <taxon>Acinetobacter</taxon>
    </lineage>
</organism>
<proteinExistence type="predicted"/>
<dbReference type="EMBL" id="WNDP01000145">
    <property type="protein sequence ID" value="KAF1019359.1"/>
    <property type="molecule type" value="Genomic_DNA"/>
</dbReference>
<protein>
    <recommendedName>
        <fullName evidence="3">HTH tetR-type domain-containing protein</fullName>
    </recommendedName>
</protein>
<dbReference type="AlphaFoldDB" id="A0A833PAU8"/>
<sequence length="233" mass="26486">MIKITSTSVLKKMTKKVSQPKQERSQKRMEKMLATTQELLLSIGIEKISIPEIANASGVPRTSIYQFFPTKYDILRHIALAHLNDLVKQLGKAAVRVLTDNPKASIEVYGQLLSESMIRTTAKFFNESEIASLLILSGPFTRQAYLEYQIELKKVSDGVRKALEMIQVDNYVPQQPDTLTILMELVFTCMKHGYYNESYISEAIIQEAYRMTNAYLLALKNNTFGFPQFATQS</sequence>
<dbReference type="InterPro" id="IPR009057">
    <property type="entry name" value="Homeodomain-like_sf"/>
</dbReference>
<feature type="domain" description="HTH tetR-type" evidence="3">
    <location>
        <begin position="26"/>
        <end position="86"/>
    </location>
</feature>
<feature type="DNA-binding region" description="H-T-H motif" evidence="2">
    <location>
        <begin position="49"/>
        <end position="68"/>
    </location>
</feature>
<reference evidence="5" key="1">
    <citation type="journal article" date="2020" name="MBio">
        <title>Horizontal gene transfer to a defensive symbiont with a reduced genome amongst a multipartite beetle microbiome.</title>
        <authorList>
            <person name="Waterworth S.C."/>
            <person name="Florez L.V."/>
            <person name="Rees E.R."/>
            <person name="Hertweck C."/>
            <person name="Kaltenpoth M."/>
            <person name="Kwan J.C."/>
        </authorList>
    </citation>
    <scope>NUCLEOTIDE SEQUENCE [LARGE SCALE GENOMIC DNA]</scope>
</reference>